<organism evidence="3 4">
    <name type="scientific">Chrysodeixis includens</name>
    <name type="common">Soybean looper</name>
    <name type="synonym">Pseudoplusia includens</name>
    <dbReference type="NCBI Taxonomy" id="689277"/>
    <lineage>
        <taxon>Eukaryota</taxon>
        <taxon>Metazoa</taxon>
        <taxon>Ecdysozoa</taxon>
        <taxon>Arthropoda</taxon>
        <taxon>Hexapoda</taxon>
        <taxon>Insecta</taxon>
        <taxon>Pterygota</taxon>
        <taxon>Neoptera</taxon>
        <taxon>Endopterygota</taxon>
        <taxon>Lepidoptera</taxon>
        <taxon>Glossata</taxon>
        <taxon>Ditrysia</taxon>
        <taxon>Noctuoidea</taxon>
        <taxon>Noctuidae</taxon>
        <taxon>Plusiinae</taxon>
        <taxon>Chrysodeixis</taxon>
    </lineage>
</organism>
<sequence length="481" mass="52230">MSAPSKVNKENFRLLDLSSDEESEDLQLEIIPSRKKKITRRERTRGAAPLAHEPNIGAEVQCALRWAVRGTLLLWLLMLTWICAALYDQVTSIRTDIGHAVAVRGTRVNTSELWSRLRSESECVVVQCADEFAVALLGVMESAVHAAVPLRVGKKMRKRRELDALVGGGGSRGGRLLSASSDEGEPWGRRAARRRRSRPFVRLAAALAFCVCVVSAATVLWLFVDVRRQIASLRVEMDRVSRSSNSVDDALQVCHTAAKELRANASDLSARLAKLEQEHLELEKRVEAAAKELSGVSEQLSAAPKLADTPRRLAELQRTVATFGSQINGFDSTISSSHKQALAAVAGVDEVRTLLHQLEAKTNETIANVSAHTKRDEDIRSDIVSLNTTLTARVDNLQNRIVELTKPVTTAAPTQPPAPSAASAPPAANVTASSLTTAVPPVFLNQVYDSQVNQLCCNEGPPTVLLTRAPASDDARRNAQS</sequence>
<keyword evidence="2" id="KW-0812">Transmembrane</keyword>
<evidence type="ECO:0000313" key="4">
    <source>
        <dbReference type="Proteomes" id="UP001154114"/>
    </source>
</evidence>
<name>A0A9N8KUQ2_CHRIL</name>
<accession>A0A9N8KUQ2</accession>
<keyword evidence="2" id="KW-1133">Transmembrane helix</keyword>
<dbReference type="OrthoDB" id="10009315at2759"/>
<dbReference type="AlphaFoldDB" id="A0A9N8KUQ2"/>
<evidence type="ECO:0000256" key="1">
    <source>
        <dbReference type="SAM" id="Coils"/>
    </source>
</evidence>
<protein>
    <submittedName>
        <fullName evidence="3">Uncharacterized protein</fullName>
    </submittedName>
</protein>
<feature type="transmembrane region" description="Helical" evidence="2">
    <location>
        <begin position="200"/>
        <end position="224"/>
    </location>
</feature>
<proteinExistence type="predicted"/>
<keyword evidence="1" id="KW-0175">Coiled coil</keyword>
<dbReference type="Proteomes" id="UP001154114">
    <property type="component" value="Chromosome 18"/>
</dbReference>
<dbReference type="Gene3D" id="1.10.287.1490">
    <property type="match status" value="1"/>
</dbReference>
<feature type="transmembrane region" description="Helical" evidence="2">
    <location>
        <begin position="66"/>
        <end position="87"/>
    </location>
</feature>
<keyword evidence="2" id="KW-0472">Membrane</keyword>
<keyword evidence="4" id="KW-1185">Reference proteome</keyword>
<evidence type="ECO:0000256" key="2">
    <source>
        <dbReference type="SAM" id="Phobius"/>
    </source>
</evidence>
<feature type="coiled-coil region" evidence="1">
    <location>
        <begin position="258"/>
        <end position="299"/>
    </location>
</feature>
<gene>
    <name evidence="3" type="ORF">CINC_LOCUS4898</name>
</gene>
<dbReference type="EMBL" id="LR824021">
    <property type="protein sequence ID" value="CAD0203244.1"/>
    <property type="molecule type" value="Genomic_DNA"/>
</dbReference>
<reference evidence="3" key="1">
    <citation type="submission" date="2021-12" db="EMBL/GenBank/DDBJ databases">
        <authorList>
            <person name="King R."/>
        </authorList>
    </citation>
    <scope>NUCLEOTIDE SEQUENCE</scope>
</reference>
<evidence type="ECO:0000313" key="3">
    <source>
        <dbReference type="EMBL" id="CAD0203244.1"/>
    </source>
</evidence>